<dbReference type="Gene3D" id="1.10.10.10">
    <property type="entry name" value="Winged helix-like DNA-binding domain superfamily/Winged helix DNA-binding domain"/>
    <property type="match status" value="1"/>
</dbReference>
<dbReference type="SUPFAM" id="SSF46785">
    <property type="entry name" value="Winged helix' DNA-binding domain"/>
    <property type="match status" value="1"/>
</dbReference>
<accession>A0A3L7A5C7</accession>
<evidence type="ECO:0000256" key="3">
    <source>
        <dbReference type="ARBA" id="ARBA00023163"/>
    </source>
</evidence>
<dbReference type="PROSITE" id="PS50995">
    <property type="entry name" value="HTH_MARR_2"/>
    <property type="match status" value="1"/>
</dbReference>
<sequence length="141" mass="15760">MTIDPNLDATHIRQGVLHLSRRLRAEKADNEVSDGQFSALACLYRHGPHTLGQLAEHERVSAPSMNRTVNCLEKSGYVGRASDPSDGRRVMISLTSEGHELVSQTVLQRDAWIDTRIRDLSPEDRDTLTRAAEIMRRLATA</sequence>
<dbReference type="PROSITE" id="PS01117">
    <property type="entry name" value="HTH_MARR_1"/>
    <property type="match status" value="1"/>
</dbReference>
<keyword evidence="1" id="KW-0805">Transcription regulation</keyword>
<feature type="domain" description="HTH marR-type" evidence="4">
    <location>
        <begin position="1"/>
        <end position="140"/>
    </location>
</feature>
<dbReference type="GO" id="GO:0003700">
    <property type="term" value="F:DNA-binding transcription factor activity"/>
    <property type="evidence" value="ECO:0007669"/>
    <property type="project" value="InterPro"/>
</dbReference>
<keyword evidence="3" id="KW-0804">Transcription</keyword>
<evidence type="ECO:0000313" key="6">
    <source>
        <dbReference type="Proteomes" id="UP000272503"/>
    </source>
</evidence>
<dbReference type="InterPro" id="IPR052526">
    <property type="entry name" value="HTH-type_Bedaq_tolerance"/>
</dbReference>
<dbReference type="InterPro" id="IPR036390">
    <property type="entry name" value="WH_DNA-bd_sf"/>
</dbReference>
<gene>
    <name evidence="5" type="ORF">D9V32_08480</name>
</gene>
<name>A0A3L7A5C7_9MICO</name>
<evidence type="ECO:0000256" key="1">
    <source>
        <dbReference type="ARBA" id="ARBA00023015"/>
    </source>
</evidence>
<dbReference type="InterPro" id="IPR023187">
    <property type="entry name" value="Tscrpt_reg_MarR-type_CS"/>
</dbReference>
<evidence type="ECO:0000256" key="2">
    <source>
        <dbReference type="ARBA" id="ARBA00023125"/>
    </source>
</evidence>
<dbReference type="RefSeq" id="WP_121648480.1">
    <property type="nucleotide sequence ID" value="NZ_RCUX01000006.1"/>
</dbReference>
<reference evidence="5 6" key="1">
    <citation type="submission" date="2018-10" db="EMBL/GenBank/DDBJ databases">
        <authorList>
            <person name="Li J."/>
        </authorList>
    </citation>
    <scope>NUCLEOTIDE SEQUENCE [LARGE SCALE GENOMIC DNA]</scope>
    <source>
        <strain evidence="5 6">IF 016277</strain>
    </source>
</reference>
<dbReference type="SMART" id="SM00347">
    <property type="entry name" value="HTH_MARR"/>
    <property type="match status" value="1"/>
</dbReference>
<dbReference type="InterPro" id="IPR036388">
    <property type="entry name" value="WH-like_DNA-bd_sf"/>
</dbReference>
<keyword evidence="2" id="KW-0238">DNA-binding</keyword>
<protein>
    <submittedName>
        <fullName evidence="5">MarR family transcriptional regulator</fullName>
    </submittedName>
</protein>
<keyword evidence="6" id="KW-1185">Reference proteome</keyword>
<dbReference type="InterPro" id="IPR000835">
    <property type="entry name" value="HTH_MarR-typ"/>
</dbReference>
<dbReference type="AlphaFoldDB" id="A0A3L7A5C7"/>
<dbReference type="PANTHER" id="PTHR39515:SF2">
    <property type="entry name" value="HTH-TYPE TRANSCRIPTIONAL REGULATOR RV0880"/>
    <property type="match status" value="1"/>
</dbReference>
<comment type="caution">
    <text evidence="5">The sequence shown here is derived from an EMBL/GenBank/DDBJ whole genome shotgun (WGS) entry which is preliminary data.</text>
</comment>
<organism evidence="5 6">
    <name type="scientific">Mycetocola tolaasinivorans</name>
    <dbReference type="NCBI Taxonomy" id="76635"/>
    <lineage>
        <taxon>Bacteria</taxon>
        <taxon>Bacillati</taxon>
        <taxon>Actinomycetota</taxon>
        <taxon>Actinomycetes</taxon>
        <taxon>Micrococcales</taxon>
        <taxon>Microbacteriaceae</taxon>
        <taxon>Mycetocola</taxon>
    </lineage>
</organism>
<dbReference type="PRINTS" id="PR00598">
    <property type="entry name" value="HTHMARR"/>
</dbReference>
<evidence type="ECO:0000313" key="5">
    <source>
        <dbReference type="EMBL" id="RLP75509.1"/>
    </source>
</evidence>
<proteinExistence type="predicted"/>
<dbReference type="PANTHER" id="PTHR39515">
    <property type="entry name" value="CONSERVED PROTEIN"/>
    <property type="match status" value="1"/>
</dbReference>
<dbReference type="OrthoDB" id="9804055at2"/>
<dbReference type="Proteomes" id="UP000272503">
    <property type="component" value="Unassembled WGS sequence"/>
</dbReference>
<dbReference type="GO" id="GO:0003677">
    <property type="term" value="F:DNA binding"/>
    <property type="evidence" value="ECO:0007669"/>
    <property type="project" value="UniProtKB-KW"/>
</dbReference>
<dbReference type="EMBL" id="RCUX01000006">
    <property type="protein sequence ID" value="RLP75509.1"/>
    <property type="molecule type" value="Genomic_DNA"/>
</dbReference>
<evidence type="ECO:0000259" key="4">
    <source>
        <dbReference type="PROSITE" id="PS50995"/>
    </source>
</evidence>
<dbReference type="Pfam" id="PF01047">
    <property type="entry name" value="MarR"/>
    <property type="match status" value="1"/>
</dbReference>